<feature type="coiled-coil region" evidence="1">
    <location>
        <begin position="44"/>
        <end position="99"/>
    </location>
</feature>
<keyword evidence="4" id="KW-1185">Reference proteome</keyword>
<dbReference type="Proteomes" id="UP001396334">
    <property type="component" value="Unassembled WGS sequence"/>
</dbReference>
<comment type="caution">
    <text evidence="3">The sequence shown here is derived from an EMBL/GenBank/DDBJ whole genome shotgun (WGS) entry which is preliminary data.</text>
</comment>
<accession>A0ABR2NMR0</accession>
<evidence type="ECO:0000313" key="4">
    <source>
        <dbReference type="Proteomes" id="UP001396334"/>
    </source>
</evidence>
<evidence type="ECO:0000256" key="1">
    <source>
        <dbReference type="SAM" id="Coils"/>
    </source>
</evidence>
<sequence>MFTIDYEAWRTRRGFHNIPLLDQKNVLSFEEHLKVVPTEVEVVRHECEVEKNELKRRIRELETQSRDLYLDVVYYKKQLRNVEKERDQLAEDFMDLQASH</sequence>
<dbReference type="EMBL" id="JBBPBN010000118">
    <property type="protein sequence ID" value="KAK8977466.1"/>
    <property type="molecule type" value="Genomic_DNA"/>
</dbReference>
<organism evidence="3 4">
    <name type="scientific">Hibiscus sabdariffa</name>
    <name type="common">roselle</name>
    <dbReference type="NCBI Taxonomy" id="183260"/>
    <lineage>
        <taxon>Eukaryota</taxon>
        <taxon>Viridiplantae</taxon>
        <taxon>Streptophyta</taxon>
        <taxon>Embryophyta</taxon>
        <taxon>Tracheophyta</taxon>
        <taxon>Spermatophyta</taxon>
        <taxon>Magnoliopsida</taxon>
        <taxon>eudicotyledons</taxon>
        <taxon>Gunneridae</taxon>
        <taxon>Pentapetalae</taxon>
        <taxon>rosids</taxon>
        <taxon>malvids</taxon>
        <taxon>Malvales</taxon>
        <taxon>Malvaceae</taxon>
        <taxon>Malvoideae</taxon>
        <taxon>Hibiscus</taxon>
    </lineage>
</organism>
<gene>
    <name evidence="2" type="ORF">V6N11_035585</name>
    <name evidence="3" type="ORF">V6N11_035586</name>
</gene>
<protein>
    <submittedName>
        <fullName evidence="3">Uncharacterized protein</fullName>
    </submittedName>
</protein>
<evidence type="ECO:0000313" key="3">
    <source>
        <dbReference type="EMBL" id="KAK8977466.1"/>
    </source>
</evidence>
<dbReference type="EMBL" id="JBBPBN010000118">
    <property type="protein sequence ID" value="KAK8977465.1"/>
    <property type="molecule type" value="Genomic_DNA"/>
</dbReference>
<name>A0ABR2NMR0_9ROSI</name>
<proteinExistence type="predicted"/>
<keyword evidence="1" id="KW-0175">Coiled coil</keyword>
<reference evidence="3 4" key="1">
    <citation type="journal article" date="2024" name="G3 (Bethesda)">
        <title>Genome assembly of Hibiscus sabdariffa L. provides insights into metabolisms of medicinal natural products.</title>
        <authorList>
            <person name="Kim T."/>
        </authorList>
    </citation>
    <scope>NUCLEOTIDE SEQUENCE [LARGE SCALE GENOMIC DNA]</scope>
    <source>
        <strain evidence="3">TK-2024</strain>
        <tissue evidence="3">Old leaves</tissue>
    </source>
</reference>
<evidence type="ECO:0000313" key="2">
    <source>
        <dbReference type="EMBL" id="KAK8977465.1"/>
    </source>
</evidence>